<dbReference type="InterPro" id="IPR008822">
    <property type="entry name" value="Endonuclease_RusA-like"/>
</dbReference>
<dbReference type="PATRIC" id="fig|33051.4.peg.2095"/>
<protein>
    <submittedName>
        <fullName evidence="1">Uncharacterized protein</fullName>
    </submittedName>
</protein>
<evidence type="ECO:0000313" key="2">
    <source>
        <dbReference type="Proteomes" id="UP000074072"/>
    </source>
</evidence>
<organism evidence="1 2">
    <name type="scientific">Sphingomonas sanguinis</name>
    <dbReference type="NCBI Taxonomy" id="33051"/>
    <lineage>
        <taxon>Bacteria</taxon>
        <taxon>Pseudomonadati</taxon>
        <taxon>Pseudomonadota</taxon>
        <taxon>Alphaproteobacteria</taxon>
        <taxon>Sphingomonadales</taxon>
        <taxon>Sphingomonadaceae</taxon>
        <taxon>Sphingomonas</taxon>
    </lineage>
</organism>
<reference evidence="1 2" key="1">
    <citation type="journal article" date="2016" name="Front. Microbiol.">
        <title>Genomic Resource of Rice Seed Associated Bacteria.</title>
        <authorList>
            <person name="Midha S."/>
            <person name="Bansal K."/>
            <person name="Sharma S."/>
            <person name="Kumar N."/>
            <person name="Patil P.P."/>
            <person name="Chaudhry V."/>
            <person name="Patil P.B."/>
        </authorList>
    </citation>
    <scope>NUCLEOTIDE SEQUENCE [LARGE SCALE GENOMIC DNA]</scope>
    <source>
        <strain evidence="1 2">SB4</strain>
    </source>
</reference>
<dbReference type="AlphaFoldDB" id="A0A147IXY6"/>
<dbReference type="Gene3D" id="3.30.1330.70">
    <property type="entry name" value="Holliday junction resolvase RusA"/>
    <property type="match status" value="1"/>
</dbReference>
<dbReference type="Proteomes" id="UP000074072">
    <property type="component" value="Unassembled WGS sequence"/>
</dbReference>
<proteinExistence type="predicted"/>
<dbReference type="GO" id="GO:0000287">
    <property type="term" value="F:magnesium ion binding"/>
    <property type="evidence" value="ECO:0007669"/>
    <property type="project" value="InterPro"/>
</dbReference>
<name>A0A147IXY6_9SPHN</name>
<gene>
    <name evidence="1" type="ORF">SB4_07085</name>
</gene>
<evidence type="ECO:0000313" key="1">
    <source>
        <dbReference type="EMBL" id="KTW00467.1"/>
    </source>
</evidence>
<comment type="caution">
    <text evidence="1">The sequence shown here is derived from an EMBL/GenBank/DDBJ whole genome shotgun (WGS) entry which is preliminary data.</text>
</comment>
<dbReference type="InterPro" id="IPR036614">
    <property type="entry name" value="RusA-like_sf"/>
</dbReference>
<dbReference type="SUPFAM" id="SSF103084">
    <property type="entry name" value="Holliday junction resolvase RusA"/>
    <property type="match status" value="1"/>
</dbReference>
<dbReference type="GO" id="GO:0006310">
    <property type="term" value="P:DNA recombination"/>
    <property type="evidence" value="ECO:0007669"/>
    <property type="project" value="InterPro"/>
</dbReference>
<dbReference type="GO" id="GO:0006281">
    <property type="term" value="P:DNA repair"/>
    <property type="evidence" value="ECO:0007669"/>
    <property type="project" value="InterPro"/>
</dbReference>
<dbReference type="EMBL" id="LDTE01000037">
    <property type="protein sequence ID" value="KTW00467.1"/>
    <property type="molecule type" value="Genomic_DNA"/>
</dbReference>
<dbReference type="Pfam" id="PF05866">
    <property type="entry name" value="RusA"/>
    <property type="match status" value="1"/>
</dbReference>
<accession>A0A147IXY6</accession>
<sequence length="129" mass="14012">MRCRLFLPDQAGRQSYTPAKTRTFENVVRKAAQDAMADLSAYGGPVELEAHFSLPIPKSWPKRDRALALDGKIQADGGPRGGGDLDNYLKAITDGMNGVVFTDDCQIVRVIATKRYGEEPGACVSVRAL</sequence>